<sequence length="785" mass="88545">MQAYARLPLWKPGSSGPCFYPWAPLPGTTWLNELMLRWSKPSIPIDALSTIKTLLSRYNVIWTVGAIGNSKATNTANWYNRSRGLHQIVAHCYAATSFGPLEARLGKVRVQSIFYVQFTNVFTTLWSQAIEILEDPRLRTALMSLKTGRDHRDLVTECCASKSSGVDYPILYKLYPAWPEYKSVEEMKSKLGKFRTALKNAIVGPNPSIDIPTAVQEHHISKTIRTEFWETFDIASWALGWGDTNREKEIKTTSALVGWGYLQDAFCERVLPRYMEEYPDSRWLLQTVRDVCNMRQREPWWENELDYQASLLAHTLPLPPTNPEATRTPLALTNDLPEPFLEPDSTPPRFPNVSSKSRDAGIERTTSPEQGSSSSAMPVDNPSNVQLTVNLQPEDLMRHKRVERQDDTLEDDVFEGGWDVEQNDLEVPKTYLVAEVRPSYIIASHALSTRVLQNLDGQVLFSRHRRGANDEIDGETIKRIRAARSSHQQFMVALLQERKRLRESILMIGKLCKDMPYGAEFALTGLQATMSNMKDIYVSRVALLLMDILELSKDEAINEAASIAWTDGLYGADLASVSDLCLKIELAGTLTADASYQVVEPTLFDFGPLRIPGREPTENAYNVSRLMESFRVARGYGGSEAESELAAIDSVATRAFIQKRQKEGEERFWDGRSPIEDIWSDKDGCADAIEELILRDPGRKYEAMFSVGPKRKLTARDRSSGFSTGKFSLGSTFDKALPAVDGMTELLKNEWLETASMLESTWSMVAEKDIASWAELRQSFLNKLI</sequence>
<proteinExistence type="predicted"/>
<keyword evidence="3" id="KW-1185">Reference proteome</keyword>
<comment type="caution">
    <text evidence="2">The sequence shown here is derived from an EMBL/GenBank/DDBJ whole genome shotgun (WGS) entry which is preliminary data.</text>
</comment>
<feature type="compositionally biased region" description="Polar residues" evidence="1">
    <location>
        <begin position="364"/>
        <end position="384"/>
    </location>
</feature>
<reference evidence="2 3" key="1">
    <citation type="journal article" date="2019" name="Fungal Biol. Biotechnol.">
        <title>Draft genome sequence of fastidious pathogen Ceratobasidium theobromae, which causes vascular-streak dieback in Theobroma cacao.</title>
        <authorList>
            <person name="Ali S.S."/>
            <person name="Asman A."/>
            <person name="Shao J."/>
            <person name="Firmansyah A.P."/>
            <person name="Susilo A.W."/>
            <person name="Rosmana A."/>
            <person name="McMahon P."/>
            <person name="Junaid M."/>
            <person name="Guest D."/>
            <person name="Kheng T.Y."/>
            <person name="Meinhardt L.W."/>
            <person name="Bailey B.A."/>
        </authorList>
    </citation>
    <scope>NUCLEOTIDE SEQUENCE [LARGE SCALE GENOMIC DNA]</scope>
    <source>
        <strain evidence="2 3">CT2</strain>
    </source>
</reference>
<protein>
    <submittedName>
        <fullName evidence="2">1,3-beta-glucan synthase</fullName>
    </submittedName>
</protein>
<gene>
    <name evidence="2" type="ORF">CTheo_8175</name>
</gene>
<evidence type="ECO:0000256" key="1">
    <source>
        <dbReference type="SAM" id="MobiDB-lite"/>
    </source>
</evidence>
<accession>A0A5N5QAF5</accession>
<evidence type="ECO:0000313" key="3">
    <source>
        <dbReference type="Proteomes" id="UP000383932"/>
    </source>
</evidence>
<feature type="region of interest" description="Disordered" evidence="1">
    <location>
        <begin position="318"/>
        <end position="384"/>
    </location>
</feature>
<organism evidence="2 3">
    <name type="scientific">Ceratobasidium theobromae</name>
    <dbReference type="NCBI Taxonomy" id="1582974"/>
    <lineage>
        <taxon>Eukaryota</taxon>
        <taxon>Fungi</taxon>
        <taxon>Dikarya</taxon>
        <taxon>Basidiomycota</taxon>
        <taxon>Agaricomycotina</taxon>
        <taxon>Agaricomycetes</taxon>
        <taxon>Cantharellales</taxon>
        <taxon>Ceratobasidiaceae</taxon>
        <taxon>Ceratobasidium</taxon>
    </lineage>
</organism>
<dbReference type="EMBL" id="SSOP01000469">
    <property type="protein sequence ID" value="KAB5588381.1"/>
    <property type="molecule type" value="Genomic_DNA"/>
</dbReference>
<dbReference type="OrthoDB" id="3241718at2759"/>
<evidence type="ECO:0000313" key="2">
    <source>
        <dbReference type="EMBL" id="KAB5588381.1"/>
    </source>
</evidence>
<name>A0A5N5QAF5_9AGAM</name>
<dbReference type="Proteomes" id="UP000383932">
    <property type="component" value="Unassembled WGS sequence"/>
</dbReference>
<dbReference type="AlphaFoldDB" id="A0A5N5QAF5"/>